<dbReference type="InterPro" id="IPR010487">
    <property type="entry name" value="NGRN/Rrg9"/>
</dbReference>
<gene>
    <name evidence="3" type="primary">20203983</name>
    <name evidence="2" type="ORF">HELRODRAFT_172364</name>
</gene>
<evidence type="ECO:0000256" key="1">
    <source>
        <dbReference type="SAM" id="MobiDB-lite"/>
    </source>
</evidence>
<reference evidence="2 4" key="2">
    <citation type="journal article" date="2013" name="Nature">
        <title>Insights into bilaterian evolution from three spiralian genomes.</title>
        <authorList>
            <person name="Simakov O."/>
            <person name="Marletaz F."/>
            <person name="Cho S.J."/>
            <person name="Edsinger-Gonzales E."/>
            <person name="Havlak P."/>
            <person name="Hellsten U."/>
            <person name="Kuo D.H."/>
            <person name="Larsson T."/>
            <person name="Lv J."/>
            <person name="Arendt D."/>
            <person name="Savage R."/>
            <person name="Osoegawa K."/>
            <person name="de Jong P."/>
            <person name="Grimwood J."/>
            <person name="Chapman J.A."/>
            <person name="Shapiro H."/>
            <person name="Aerts A."/>
            <person name="Otillar R.P."/>
            <person name="Terry A.Y."/>
            <person name="Boore J.L."/>
            <person name="Grigoriev I.V."/>
            <person name="Lindberg D.R."/>
            <person name="Seaver E.C."/>
            <person name="Weisblat D.A."/>
            <person name="Putnam N.H."/>
            <person name="Rokhsar D.S."/>
        </authorList>
    </citation>
    <scope>NUCLEOTIDE SEQUENCE</scope>
</reference>
<dbReference type="KEGG" id="hro:HELRODRAFT_172364"/>
<reference evidence="3" key="3">
    <citation type="submission" date="2015-06" db="UniProtKB">
        <authorList>
            <consortium name="EnsemblMetazoa"/>
        </authorList>
    </citation>
    <scope>IDENTIFICATION</scope>
</reference>
<protein>
    <submittedName>
        <fullName evidence="2 3">Uncharacterized protein</fullName>
    </submittedName>
</protein>
<evidence type="ECO:0000313" key="4">
    <source>
        <dbReference type="Proteomes" id="UP000015101"/>
    </source>
</evidence>
<dbReference type="EMBL" id="AMQM01004176">
    <property type="status" value="NOT_ANNOTATED_CDS"/>
    <property type="molecule type" value="Genomic_DNA"/>
</dbReference>
<dbReference type="Pfam" id="PF06413">
    <property type="entry name" value="Neugrin"/>
    <property type="match status" value="1"/>
</dbReference>
<proteinExistence type="predicted"/>
<dbReference type="Proteomes" id="UP000015101">
    <property type="component" value="Unassembled WGS sequence"/>
</dbReference>
<dbReference type="eggNOG" id="ENOG502S1S4">
    <property type="taxonomic scope" value="Eukaryota"/>
</dbReference>
<name>T1F584_HELRO</name>
<dbReference type="EnsemblMetazoa" id="HelroT172364">
    <property type="protein sequence ID" value="HelroP172364"/>
    <property type="gene ID" value="HelroG172364"/>
</dbReference>
<reference evidence="4" key="1">
    <citation type="submission" date="2012-12" db="EMBL/GenBank/DDBJ databases">
        <authorList>
            <person name="Hellsten U."/>
            <person name="Grimwood J."/>
            <person name="Chapman J.A."/>
            <person name="Shapiro H."/>
            <person name="Aerts A."/>
            <person name="Otillar R.P."/>
            <person name="Terry A.Y."/>
            <person name="Boore J.L."/>
            <person name="Simakov O."/>
            <person name="Marletaz F."/>
            <person name="Cho S.-J."/>
            <person name="Edsinger-Gonzales E."/>
            <person name="Havlak P."/>
            <person name="Kuo D.-H."/>
            <person name="Larsson T."/>
            <person name="Lv J."/>
            <person name="Arendt D."/>
            <person name="Savage R."/>
            <person name="Osoegawa K."/>
            <person name="de Jong P."/>
            <person name="Lindberg D.R."/>
            <person name="Seaver E.C."/>
            <person name="Weisblat D.A."/>
            <person name="Putnam N.H."/>
            <person name="Grigoriev I.V."/>
            <person name="Rokhsar D.S."/>
        </authorList>
    </citation>
    <scope>NUCLEOTIDE SEQUENCE</scope>
</reference>
<dbReference type="InParanoid" id="T1F584"/>
<feature type="region of interest" description="Disordered" evidence="1">
    <location>
        <begin position="259"/>
        <end position="292"/>
    </location>
</feature>
<feature type="compositionally biased region" description="Low complexity" evidence="1">
    <location>
        <begin position="259"/>
        <end position="272"/>
    </location>
</feature>
<dbReference type="RefSeq" id="XP_009017273.1">
    <property type="nucleotide sequence ID" value="XM_009019025.1"/>
</dbReference>
<sequence>MNLCRKLCGVPLSGITNLSINHHLLNCQLINFASPHRYVRSLNRHRGVKREDEFSGLSEEDRSNLLETAENFEAMHSLISKSKQSPNLSHEIARNGKQFNQWLTGKIIERKYFKKEQELNLLTYDAKEQIRYLHAEDPMEWTPEALSKSFPVSVDGVKKLLKSKCKLRSIDEVVKHDKRVVKHWQLLRSGQKNEIVSRYLTYMESKSENELGGLNKYLPIPKKLTKDIVFEKTNNEKNDNKMQGKFESMVTLHLQLKSKSINGNNNNSNSNVNREKARLQITSNSNERNKIK</sequence>
<accession>T1F584</accession>
<dbReference type="STRING" id="6412.T1F584"/>
<dbReference type="EMBL" id="KB096457">
    <property type="protein sequence ID" value="ESO04694.1"/>
    <property type="molecule type" value="Genomic_DNA"/>
</dbReference>
<dbReference type="CTD" id="20203983"/>
<evidence type="ECO:0000313" key="3">
    <source>
        <dbReference type="EnsemblMetazoa" id="HelroP172364"/>
    </source>
</evidence>
<dbReference type="OrthoDB" id="6288006at2759"/>
<dbReference type="PANTHER" id="PTHR13475:SF3">
    <property type="entry name" value="NEUGRIN"/>
    <property type="match status" value="1"/>
</dbReference>
<evidence type="ECO:0000313" key="2">
    <source>
        <dbReference type="EMBL" id="ESO04694.1"/>
    </source>
</evidence>
<dbReference type="GO" id="GO:0005634">
    <property type="term" value="C:nucleus"/>
    <property type="evidence" value="ECO:0000318"/>
    <property type="project" value="GO_Central"/>
</dbReference>
<organism evidence="3 4">
    <name type="scientific">Helobdella robusta</name>
    <name type="common">Californian leech</name>
    <dbReference type="NCBI Taxonomy" id="6412"/>
    <lineage>
        <taxon>Eukaryota</taxon>
        <taxon>Metazoa</taxon>
        <taxon>Spiralia</taxon>
        <taxon>Lophotrochozoa</taxon>
        <taxon>Annelida</taxon>
        <taxon>Clitellata</taxon>
        <taxon>Hirudinea</taxon>
        <taxon>Rhynchobdellida</taxon>
        <taxon>Glossiphoniidae</taxon>
        <taxon>Helobdella</taxon>
    </lineage>
</organism>
<dbReference type="GeneID" id="20203983"/>
<dbReference type="PANTHER" id="PTHR13475">
    <property type="entry name" value="NEUGRIN"/>
    <property type="match status" value="1"/>
</dbReference>
<dbReference type="HOGENOM" id="CLU_954017_0_0_1"/>
<dbReference type="AlphaFoldDB" id="T1F584"/>
<keyword evidence="4" id="KW-1185">Reference proteome</keyword>